<dbReference type="Proteomes" id="UP000636949">
    <property type="component" value="Unassembled WGS sequence"/>
</dbReference>
<feature type="domain" description="HTH luxR-type" evidence="1">
    <location>
        <begin position="44"/>
        <end position="109"/>
    </location>
</feature>
<evidence type="ECO:0000259" key="1">
    <source>
        <dbReference type="PROSITE" id="PS50043"/>
    </source>
</evidence>
<dbReference type="GO" id="GO:0003677">
    <property type="term" value="F:DNA binding"/>
    <property type="evidence" value="ECO:0007669"/>
    <property type="project" value="InterPro"/>
</dbReference>
<keyword evidence="3" id="KW-1185">Reference proteome</keyword>
<evidence type="ECO:0000313" key="2">
    <source>
        <dbReference type="EMBL" id="GGG08419.1"/>
    </source>
</evidence>
<organism evidence="2 3">
    <name type="scientific">Cysteiniphilum litorale</name>
    <dbReference type="NCBI Taxonomy" id="2056700"/>
    <lineage>
        <taxon>Bacteria</taxon>
        <taxon>Pseudomonadati</taxon>
        <taxon>Pseudomonadota</taxon>
        <taxon>Gammaproteobacteria</taxon>
        <taxon>Thiotrichales</taxon>
        <taxon>Fastidiosibacteraceae</taxon>
        <taxon>Cysteiniphilum</taxon>
    </lineage>
</organism>
<dbReference type="InterPro" id="IPR000792">
    <property type="entry name" value="Tscrpt_reg_LuxR_C"/>
</dbReference>
<dbReference type="Pfam" id="PF00196">
    <property type="entry name" value="GerE"/>
    <property type="match status" value="1"/>
</dbReference>
<dbReference type="EMBL" id="BMJS01000069">
    <property type="protein sequence ID" value="GGG08419.1"/>
    <property type="molecule type" value="Genomic_DNA"/>
</dbReference>
<dbReference type="InterPro" id="IPR036388">
    <property type="entry name" value="WH-like_DNA-bd_sf"/>
</dbReference>
<dbReference type="GO" id="GO:0006355">
    <property type="term" value="P:regulation of DNA-templated transcription"/>
    <property type="evidence" value="ECO:0007669"/>
    <property type="project" value="InterPro"/>
</dbReference>
<dbReference type="SMART" id="SM00421">
    <property type="entry name" value="HTH_LUXR"/>
    <property type="match status" value="1"/>
</dbReference>
<evidence type="ECO:0000313" key="3">
    <source>
        <dbReference type="Proteomes" id="UP000636949"/>
    </source>
</evidence>
<reference evidence="2" key="2">
    <citation type="submission" date="2020-09" db="EMBL/GenBank/DDBJ databases">
        <authorList>
            <person name="Sun Q."/>
            <person name="Zhou Y."/>
        </authorList>
    </citation>
    <scope>NUCLEOTIDE SEQUENCE</scope>
    <source>
        <strain evidence="2">CGMCC 1.15758</strain>
    </source>
</reference>
<dbReference type="AlphaFoldDB" id="A0A8J2Z7C4"/>
<dbReference type="PROSITE" id="PS50043">
    <property type="entry name" value="HTH_LUXR_2"/>
    <property type="match status" value="1"/>
</dbReference>
<gene>
    <name evidence="2" type="ORF">GCM10010995_27470</name>
</gene>
<reference evidence="2" key="1">
    <citation type="journal article" date="2014" name="Int. J. Syst. Evol. Microbiol.">
        <title>Complete genome sequence of Corynebacterium casei LMG S-19264T (=DSM 44701T), isolated from a smear-ripened cheese.</title>
        <authorList>
            <consortium name="US DOE Joint Genome Institute (JGI-PGF)"/>
            <person name="Walter F."/>
            <person name="Albersmeier A."/>
            <person name="Kalinowski J."/>
            <person name="Ruckert C."/>
        </authorList>
    </citation>
    <scope>NUCLEOTIDE SEQUENCE</scope>
    <source>
        <strain evidence="2">CGMCC 1.15758</strain>
    </source>
</reference>
<sequence>MAKRNVVDGLSAVNQNLEICFVSSDQLKDCLSMGYQHLMVKIPTISDIPKLSKQERLCFRLLLKGLVTKSIGYHLSISDSRARALLLSLRKKFTCTNNSELVAKAYAMGIHTFI</sequence>
<name>A0A8J2Z7C4_9GAMM</name>
<comment type="caution">
    <text evidence="2">The sequence shown here is derived from an EMBL/GenBank/DDBJ whole genome shotgun (WGS) entry which is preliminary data.</text>
</comment>
<dbReference type="InterPro" id="IPR016032">
    <property type="entry name" value="Sig_transdc_resp-reg_C-effctor"/>
</dbReference>
<dbReference type="Gene3D" id="1.10.10.10">
    <property type="entry name" value="Winged helix-like DNA-binding domain superfamily/Winged helix DNA-binding domain"/>
    <property type="match status" value="1"/>
</dbReference>
<accession>A0A8J2Z7C4</accession>
<protein>
    <recommendedName>
        <fullName evidence="1">HTH luxR-type domain-containing protein</fullName>
    </recommendedName>
</protein>
<dbReference type="RefSeq" id="WP_150468849.1">
    <property type="nucleotide sequence ID" value="NZ_BMJS01000069.1"/>
</dbReference>
<proteinExistence type="predicted"/>
<dbReference type="SUPFAM" id="SSF46894">
    <property type="entry name" value="C-terminal effector domain of the bipartite response regulators"/>
    <property type="match status" value="1"/>
</dbReference>